<dbReference type="STRING" id="29655.A0A0K9P679"/>
<dbReference type="Pfam" id="PF01988">
    <property type="entry name" value="VIT1"/>
    <property type="match status" value="2"/>
</dbReference>
<dbReference type="GO" id="GO:0140315">
    <property type="term" value="F:iron ion sequestering activity"/>
    <property type="evidence" value="ECO:0007669"/>
    <property type="project" value="UniProtKB-UniRule"/>
</dbReference>
<evidence type="ECO:0000256" key="9">
    <source>
        <dbReference type="RuleBase" id="RU369115"/>
    </source>
</evidence>
<keyword evidence="6 9" id="KW-1133">Transmembrane helix</keyword>
<dbReference type="AlphaFoldDB" id="A0A0K9P679"/>
<feature type="transmembrane region" description="Helical" evidence="9">
    <location>
        <begin position="119"/>
        <end position="141"/>
    </location>
</feature>
<evidence type="ECO:0000313" key="10">
    <source>
        <dbReference type="EMBL" id="KMZ64523.1"/>
    </source>
</evidence>
<dbReference type="GO" id="GO:0005381">
    <property type="term" value="F:iron ion transmembrane transporter activity"/>
    <property type="evidence" value="ECO:0000318"/>
    <property type="project" value="GO_Central"/>
</dbReference>
<proteinExistence type="inferred from homology"/>
<keyword evidence="7 9" id="KW-0472">Membrane</keyword>
<dbReference type="OrthoDB" id="73465at2759"/>
<dbReference type="GO" id="GO:0016020">
    <property type="term" value="C:membrane"/>
    <property type="evidence" value="ECO:0000318"/>
    <property type="project" value="GO_Central"/>
</dbReference>
<evidence type="ECO:0000256" key="4">
    <source>
        <dbReference type="ARBA" id="ARBA00022554"/>
    </source>
</evidence>
<keyword evidence="5 9" id="KW-0812">Transmembrane</keyword>
<dbReference type="GO" id="GO:0005774">
    <property type="term" value="C:vacuolar membrane"/>
    <property type="evidence" value="ECO:0007669"/>
    <property type="project" value="UniProtKB-SubCell"/>
</dbReference>
<dbReference type="PANTHER" id="PTHR31851">
    <property type="entry name" value="FE(2+)/MN(2+) TRANSPORTER PCL1"/>
    <property type="match status" value="1"/>
</dbReference>
<comment type="caution">
    <text evidence="10">The sequence shown here is derived from an EMBL/GenBank/DDBJ whole genome shotgun (WGS) entry which is preliminary data.</text>
</comment>
<sequence length="196" mass="20518">MAEDHVHTSFTSPVPAPAVLERSVLQTGVDYANRTNLLRAMMLSANDGLISLALLIIVGVNQTVIATNLIAGVCSMAIGEYVSVCSQYDIEMEQIKREEESRKKRGIIKEENLPSPTQAAGASALAFALGGLLPLLSGVLVNPWEIRVVVVCVVTSLGLVGLGITGGILGGASVKRSAVRVLIGGLIRLFLGLALS</sequence>
<keyword evidence="9" id="KW-0406">Ion transport</keyword>
<reference evidence="11" key="1">
    <citation type="journal article" date="2016" name="Nature">
        <title>The genome of the seagrass Zostera marina reveals angiosperm adaptation to the sea.</title>
        <authorList>
            <person name="Olsen J.L."/>
            <person name="Rouze P."/>
            <person name="Verhelst B."/>
            <person name="Lin Y.-C."/>
            <person name="Bayer T."/>
            <person name="Collen J."/>
            <person name="Dattolo E."/>
            <person name="De Paoli E."/>
            <person name="Dittami S."/>
            <person name="Maumus F."/>
            <person name="Michel G."/>
            <person name="Kersting A."/>
            <person name="Lauritano C."/>
            <person name="Lohaus R."/>
            <person name="Toepel M."/>
            <person name="Tonon T."/>
            <person name="Vanneste K."/>
            <person name="Amirebrahimi M."/>
            <person name="Brakel J."/>
            <person name="Bostroem C."/>
            <person name="Chovatia M."/>
            <person name="Grimwood J."/>
            <person name="Jenkins J.W."/>
            <person name="Jueterbock A."/>
            <person name="Mraz A."/>
            <person name="Stam W.T."/>
            <person name="Tice H."/>
            <person name="Bornberg-Bauer E."/>
            <person name="Green P.J."/>
            <person name="Pearson G.A."/>
            <person name="Procaccini G."/>
            <person name="Duarte C.M."/>
            <person name="Schmutz J."/>
            <person name="Reusch T.B.H."/>
            <person name="Van de Peer Y."/>
        </authorList>
    </citation>
    <scope>NUCLEOTIDE SEQUENCE [LARGE SCALE GENOMIC DNA]</scope>
    <source>
        <strain evidence="11">cv. Finnish</strain>
    </source>
</reference>
<dbReference type="Proteomes" id="UP000036987">
    <property type="component" value="Unassembled WGS sequence"/>
</dbReference>
<dbReference type="EMBL" id="LFYR01001131">
    <property type="protein sequence ID" value="KMZ64523.1"/>
    <property type="molecule type" value="Genomic_DNA"/>
</dbReference>
<dbReference type="GO" id="GO:0030026">
    <property type="term" value="P:intracellular manganese ion homeostasis"/>
    <property type="evidence" value="ECO:0000318"/>
    <property type="project" value="GO_Central"/>
</dbReference>
<feature type="transmembrane region" description="Helical" evidence="9">
    <location>
        <begin position="49"/>
        <end position="78"/>
    </location>
</feature>
<evidence type="ECO:0000256" key="6">
    <source>
        <dbReference type="ARBA" id="ARBA00022989"/>
    </source>
</evidence>
<evidence type="ECO:0000256" key="7">
    <source>
        <dbReference type="ARBA" id="ARBA00023136"/>
    </source>
</evidence>
<evidence type="ECO:0000256" key="1">
    <source>
        <dbReference type="ARBA" id="ARBA00004128"/>
    </source>
</evidence>
<organism evidence="10 11">
    <name type="scientific">Zostera marina</name>
    <name type="common">Eelgrass</name>
    <dbReference type="NCBI Taxonomy" id="29655"/>
    <lineage>
        <taxon>Eukaryota</taxon>
        <taxon>Viridiplantae</taxon>
        <taxon>Streptophyta</taxon>
        <taxon>Embryophyta</taxon>
        <taxon>Tracheophyta</taxon>
        <taxon>Spermatophyta</taxon>
        <taxon>Magnoliopsida</taxon>
        <taxon>Liliopsida</taxon>
        <taxon>Zosteraceae</taxon>
        <taxon>Zostera</taxon>
    </lineage>
</organism>
<evidence type="ECO:0000256" key="2">
    <source>
        <dbReference type="ARBA" id="ARBA00007049"/>
    </source>
</evidence>
<name>A0A0K9P679_ZOSMR</name>
<feature type="transmembrane region" description="Helical" evidence="9">
    <location>
        <begin position="148"/>
        <end position="172"/>
    </location>
</feature>
<comment type="similarity">
    <text evidence="2 9">Belongs to the CCC1 family.</text>
</comment>
<comment type="catalytic activity">
    <reaction evidence="8">
        <text>Fe(2+)(in) = Fe(2+)(out)</text>
        <dbReference type="Rhea" id="RHEA:28486"/>
        <dbReference type="ChEBI" id="CHEBI:29033"/>
    </reaction>
    <physiologicalReaction direction="left-to-right" evidence="8">
        <dbReference type="Rhea" id="RHEA:28487"/>
    </physiologicalReaction>
</comment>
<comment type="function">
    <text evidence="9">Vacuolar Fe(2+) uptake transporter.</text>
</comment>
<comment type="subcellular location">
    <subcellularLocation>
        <location evidence="1 9">Vacuole membrane</location>
        <topology evidence="1 9">Multi-pass membrane protein</topology>
    </subcellularLocation>
</comment>
<evidence type="ECO:0000256" key="3">
    <source>
        <dbReference type="ARBA" id="ARBA00022496"/>
    </source>
</evidence>
<gene>
    <name evidence="10" type="ORF">ZOSMA_361G00020</name>
</gene>
<keyword evidence="9" id="KW-0813">Transport</keyword>
<evidence type="ECO:0000256" key="5">
    <source>
        <dbReference type="ARBA" id="ARBA00022692"/>
    </source>
</evidence>
<evidence type="ECO:0000313" key="11">
    <source>
        <dbReference type="Proteomes" id="UP000036987"/>
    </source>
</evidence>
<keyword evidence="3" id="KW-0410">Iron transport</keyword>
<dbReference type="GO" id="GO:0005384">
    <property type="term" value="F:manganese ion transmembrane transporter activity"/>
    <property type="evidence" value="ECO:0000318"/>
    <property type="project" value="GO_Central"/>
</dbReference>
<keyword evidence="4 9" id="KW-0926">Vacuole</keyword>
<comment type="caution">
    <text evidence="9">Lacks conserved residue(s) required for the propagation of feature annotation.</text>
</comment>
<keyword evidence="3" id="KW-0408">Iron</keyword>
<dbReference type="InterPro" id="IPR008217">
    <property type="entry name" value="Ccc1_fam"/>
</dbReference>
<evidence type="ECO:0000256" key="8">
    <source>
        <dbReference type="ARBA" id="ARBA00044464"/>
    </source>
</evidence>
<protein>
    <recommendedName>
        <fullName evidence="9">Vacuolar iron transporter</fullName>
    </recommendedName>
</protein>
<keyword evidence="11" id="KW-1185">Reference proteome</keyword>
<accession>A0A0K9P679</accession>